<evidence type="ECO:0000313" key="3">
    <source>
        <dbReference type="Proteomes" id="UP000520814"/>
    </source>
</evidence>
<dbReference type="RefSeq" id="WP_184204083.1">
    <property type="nucleotide sequence ID" value="NZ_JACHGW010000011.1"/>
</dbReference>
<dbReference type="Proteomes" id="UP000520814">
    <property type="component" value="Unassembled WGS sequence"/>
</dbReference>
<feature type="transmembrane region" description="Helical" evidence="1">
    <location>
        <begin position="42"/>
        <end position="60"/>
    </location>
</feature>
<accession>A0A7W9SY11</accession>
<sequence>MTDDNLHDALTGLYPTPPISPDLAARAFQAATRRHKPRVWPGRLAVAGLALTVWGGVALVNRVRLSQLYLELESATPRAEAVLAQETLPTGEQQLVYLRPKDGWSLALGDNAVSETKGETTLTYYKPWNWLVRTKEIKSRSRKLGGIYPPGFWLRPTVVLKTRKITAQVDELSMEFTEGINHQRHVFWYDTRDHFIVRDETYDMANRWLIHRATSEKISVAATQKQLSAFLPKPAPKVLDRATYRKGLLQLAGETFPVMGDKAGQFNLLQASLNDKGEVFLLVRNYYFQITGAVDDTGRRYVFCPTYPISRGWFDGESRDASVYWLIPLDESAPRTAPKSLTLLSNNRQEADFWTARTRAVTIPFPTAKCPALPEWTVALDSVPQSPRQLETARLLARGNEAFWDNHSTPETLQRWYERLVPHAKAGEPMIPLMAQIWLSRLQAETGDAKASYATLAKVAHREAFRGGEALQYHYGTVKRSPRWRAATSDLWKAVGLPLD</sequence>
<dbReference type="EMBL" id="JACHGW010000011">
    <property type="protein sequence ID" value="MBB6053998.1"/>
    <property type="molecule type" value="Genomic_DNA"/>
</dbReference>
<keyword evidence="3" id="KW-1185">Reference proteome</keyword>
<reference evidence="2 3" key="1">
    <citation type="submission" date="2020-08" db="EMBL/GenBank/DDBJ databases">
        <title>Genomic Encyclopedia of Type Strains, Phase IV (KMG-IV): sequencing the most valuable type-strain genomes for metagenomic binning, comparative biology and taxonomic classification.</title>
        <authorList>
            <person name="Goeker M."/>
        </authorList>
    </citation>
    <scope>NUCLEOTIDE SEQUENCE [LARGE SCALE GENOMIC DNA]</scope>
    <source>
        <strain evidence="2 3">DSM 23562</strain>
    </source>
</reference>
<keyword evidence="1" id="KW-0472">Membrane</keyword>
<name>A0A7W9SY11_ARMRO</name>
<comment type="caution">
    <text evidence="2">The sequence shown here is derived from an EMBL/GenBank/DDBJ whole genome shotgun (WGS) entry which is preliminary data.</text>
</comment>
<evidence type="ECO:0000313" key="2">
    <source>
        <dbReference type="EMBL" id="MBB6053998.1"/>
    </source>
</evidence>
<keyword evidence="1" id="KW-0812">Transmembrane</keyword>
<proteinExistence type="predicted"/>
<organism evidence="2 3">
    <name type="scientific">Armatimonas rosea</name>
    <dbReference type="NCBI Taxonomy" id="685828"/>
    <lineage>
        <taxon>Bacteria</taxon>
        <taxon>Bacillati</taxon>
        <taxon>Armatimonadota</taxon>
        <taxon>Armatimonadia</taxon>
        <taxon>Armatimonadales</taxon>
        <taxon>Armatimonadaceae</taxon>
        <taxon>Armatimonas</taxon>
    </lineage>
</organism>
<gene>
    <name evidence="2" type="ORF">HNQ39_005845</name>
</gene>
<dbReference type="AlphaFoldDB" id="A0A7W9SY11"/>
<protein>
    <submittedName>
        <fullName evidence="2">Uncharacterized protein</fullName>
    </submittedName>
</protein>
<evidence type="ECO:0000256" key="1">
    <source>
        <dbReference type="SAM" id="Phobius"/>
    </source>
</evidence>
<keyword evidence="1" id="KW-1133">Transmembrane helix</keyword>